<name>A0A9W7A574_9STRA</name>
<dbReference type="InterPro" id="IPR027417">
    <property type="entry name" value="P-loop_NTPase"/>
</dbReference>
<dbReference type="EMBL" id="BRXZ01001149">
    <property type="protein sequence ID" value="GMH63671.1"/>
    <property type="molecule type" value="Genomic_DNA"/>
</dbReference>
<evidence type="ECO:0000256" key="1">
    <source>
        <dbReference type="ARBA" id="ARBA00006270"/>
    </source>
</evidence>
<dbReference type="SMART" id="SM00174">
    <property type="entry name" value="RHO"/>
    <property type="match status" value="1"/>
</dbReference>
<dbReference type="FunFam" id="3.40.50.300:FF:001447">
    <property type="entry name" value="Ras-related protein Rab-1B"/>
    <property type="match status" value="1"/>
</dbReference>
<proteinExistence type="inferred from homology"/>
<dbReference type="GO" id="GO:0003924">
    <property type="term" value="F:GTPase activity"/>
    <property type="evidence" value="ECO:0007669"/>
    <property type="project" value="InterPro"/>
</dbReference>
<evidence type="ECO:0000313" key="3">
    <source>
        <dbReference type="Proteomes" id="UP001165082"/>
    </source>
</evidence>
<dbReference type="AlphaFoldDB" id="A0A9W7A574"/>
<dbReference type="InterPro" id="IPR001806">
    <property type="entry name" value="Small_GTPase"/>
</dbReference>
<dbReference type="SMART" id="SM00173">
    <property type="entry name" value="RAS"/>
    <property type="match status" value="1"/>
</dbReference>
<dbReference type="PRINTS" id="PR00449">
    <property type="entry name" value="RASTRNSFRMNG"/>
</dbReference>
<dbReference type="OrthoDB" id="9989112at2759"/>
<dbReference type="NCBIfam" id="TIGR00231">
    <property type="entry name" value="small_GTP"/>
    <property type="match status" value="1"/>
</dbReference>
<comment type="similarity">
    <text evidence="1">Belongs to the small GTPase superfamily. Rab family.</text>
</comment>
<accession>A0A9W7A574</accession>
<gene>
    <name evidence="2" type="ORF">TrRE_jg1001</name>
</gene>
<organism evidence="2 3">
    <name type="scientific">Triparma retinervis</name>
    <dbReference type="NCBI Taxonomy" id="2557542"/>
    <lineage>
        <taxon>Eukaryota</taxon>
        <taxon>Sar</taxon>
        <taxon>Stramenopiles</taxon>
        <taxon>Ochrophyta</taxon>
        <taxon>Bolidophyceae</taxon>
        <taxon>Parmales</taxon>
        <taxon>Triparmaceae</taxon>
        <taxon>Triparma</taxon>
    </lineage>
</organism>
<dbReference type="Proteomes" id="UP001165082">
    <property type="component" value="Unassembled WGS sequence"/>
</dbReference>
<dbReference type="Pfam" id="PF00071">
    <property type="entry name" value="Ras"/>
    <property type="match status" value="1"/>
</dbReference>
<protein>
    <submittedName>
        <fullName evidence="2">Uncharacterized protein</fullName>
    </submittedName>
</protein>
<dbReference type="GO" id="GO:0005525">
    <property type="term" value="F:GTP binding"/>
    <property type="evidence" value="ECO:0007669"/>
    <property type="project" value="InterPro"/>
</dbReference>
<keyword evidence="3" id="KW-1185">Reference proteome</keyword>
<feature type="non-terminal residue" evidence="2">
    <location>
        <position position="1"/>
    </location>
</feature>
<dbReference type="PROSITE" id="PS51419">
    <property type="entry name" value="RAB"/>
    <property type="match status" value="1"/>
</dbReference>
<dbReference type="InterPro" id="IPR005225">
    <property type="entry name" value="Small_GTP-bd"/>
</dbReference>
<evidence type="ECO:0000313" key="2">
    <source>
        <dbReference type="EMBL" id="GMH63671.1"/>
    </source>
</evidence>
<dbReference type="Gene3D" id="3.40.50.300">
    <property type="entry name" value="P-loop containing nucleotide triphosphate hydrolases"/>
    <property type="match status" value="1"/>
</dbReference>
<sequence length="165" mass="18045">MSSPSRSPEYDAMYKIVLVGDAGVGKTNMLGYYTAPEEDKQKDASGNVATFSKNLPPTVGVEFATKLVIHPSGARIKAQIWDTAGQERYRAITNSHYRRAAGALLVFDVSEKTSFQNLPTWIKNLRETASSSSNILNCVSVVGNKCDKPAVVSLRMQEEALREMG</sequence>
<reference evidence="2" key="1">
    <citation type="submission" date="2022-07" db="EMBL/GenBank/DDBJ databases">
        <title>Genome analysis of Parmales, a sister group of diatoms, reveals the evolutionary specialization of diatoms from phago-mixotrophs to photoautotrophs.</title>
        <authorList>
            <person name="Ban H."/>
            <person name="Sato S."/>
            <person name="Yoshikawa S."/>
            <person name="Kazumasa Y."/>
            <person name="Nakamura Y."/>
            <person name="Ichinomiya M."/>
            <person name="Saitoh K."/>
            <person name="Sato N."/>
            <person name="Blanc-Mathieu R."/>
            <person name="Endo H."/>
            <person name="Kuwata A."/>
            <person name="Ogata H."/>
        </authorList>
    </citation>
    <scope>NUCLEOTIDE SEQUENCE</scope>
</reference>
<dbReference type="SUPFAM" id="SSF52540">
    <property type="entry name" value="P-loop containing nucleoside triphosphate hydrolases"/>
    <property type="match status" value="1"/>
</dbReference>
<dbReference type="InterPro" id="IPR050209">
    <property type="entry name" value="Rab_GTPases_membrane_traffic"/>
</dbReference>
<dbReference type="SMART" id="SM00175">
    <property type="entry name" value="RAB"/>
    <property type="match status" value="1"/>
</dbReference>
<dbReference type="PANTHER" id="PTHR47979">
    <property type="entry name" value="DRAB11-RELATED"/>
    <property type="match status" value="1"/>
</dbReference>
<comment type="caution">
    <text evidence="2">The sequence shown here is derived from an EMBL/GenBank/DDBJ whole genome shotgun (WGS) entry which is preliminary data.</text>
</comment>